<name>A0A6C0LRK6_9ZZZZ</name>
<protein>
    <submittedName>
        <fullName evidence="1">Uncharacterized protein</fullName>
    </submittedName>
</protein>
<sequence length="186" mass="21953">MDEIKYHLINRYHMNPIDRQYYQYSEAVAKMVKQQCPICHKIYLSGEHSIDIQKCPFCNEKFMKNHNVDHGKNCSVCFQKYHGTNNVYYKDGCPALMDDGRFITYYNSSNELTETMRKMNGFRSANQFRTFMQANAEMFMAAERAYQIKENTCAPTTACSEGWYDLWTKKNGYWANNQALIYSLNH</sequence>
<evidence type="ECO:0000313" key="1">
    <source>
        <dbReference type="EMBL" id="QHU33043.1"/>
    </source>
</evidence>
<accession>A0A6C0LRK6</accession>
<dbReference type="EMBL" id="MN740556">
    <property type="protein sequence ID" value="QHU33043.1"/>
    <property type="molecule type" value="Genomic_DNA"/>
</dbReference>
<reference evidence="1" key="1">
    <citation type="journal article" date="2020" name="Nature">
        <title>Giant virus diversity and host interactions through global metagenomics.</title>
        <authorList>
            <person name="Schulz F."/>
            <person name="Roux S."/>
            <person name="Paez-Espino D."/>
            <person name="Jungbluth S."/>
            <person name="Walsh D.A."/>
            <person name="Denef V.J."/>
            <person name="McMahon K.D."/>
            <person name="Konstantinidis K.T."/>
            <person name="Eloe-Fadrosh E.A."/>
            <person name="Kyrpides N.C."/>
            <person name="Woyke T."/>
        </authorList>
    </citation>
    <scope>NUCLEOTIDE SEQUENCE</scope>
    <source>
        <strain evidence="1">GVMAG-S-1014582-52</strain>
    </source>
</reference>
<dbReference type="AlphaFoldDB" id="A0A6C0LRK6"/>
<proteinExistence type="predicted"/>
<organism evidence="1">
    <name type="scientific">viral metagenome</name>
    <dbReference type="NCBI Taxonomy" id="1070528"/>
    <lineage>
        <taxon>unclassified sequences</taxon>
        <taxon>metagenomes</taxon>
        <taxon>organismal metagenomes</taxon>
    </lineage>
</organism>